<evidence type="ECO:0000256" key="8">
    <source>
        <dbReference type="ARBA" id="ARBA00023242"/>
    </source>
</evidence>
<dbReference type="InterPro" id="IPR013083">
    <property type="entry name" value="Znf_RING/FYVE/PHD"/>
</dbReference>
<evidence type="ECO:0000256" key="4">
    <source>
        <dbReference type="ARBA" id="ARBA00022833"/>
    </source>
</evidence>
<keyword evidence="3" id="KW-0863">Zinc-finger</keyword>
<organism evidence="10 12">
    <name type="scientific">Didymodactylos carnosus</name>
    <dbReference type="NCBI Taxonomy" id="1234261"/>
    <lineage>
        <taxon>Eukaryota</taxon>
        <taxon>Metazoa</taxon>
        <taxon>Spiralia</taxon>
        <taxon>Gnathifera</taxon>
        <taxon>Rotifera</taxon>
        <taxon>Eurotatoria</taxon>
        <taxon>Bdelloidea</taxon>
        <taxon>Philodinida</taxon>
        <taxon>Philodinidae</taxon>
        <taxon>Didymodactylos</taxon>
    </lineage>
</organism>
<dbReference type="SMART" id="SM00249">
    <property type="entry name" value="PHD"/>
    <property type="match status" value="1"/>
</dbReference>
<dbReference type="AlphaFoldDB" id="A0A815HDQ3"/>
<name>A0A815HDQ3_9BILA</name>
<keyword evidence="8" id="KW-0539">Nucleus</keyword>
<sequence length="207" mass="23559">MSRRESHFYELQAIEFACAGRESCVVTTKQAISNEEIQSSADEFISSVRDLLAKNPLQLKENRQHHTGKVSIEYKQDSTKRAQSKYRRRETLIKKIQEFSEITSIEATVVFRDSEKLYVDGPDDDMNASVENFLKRSEKKSSSVQYEISDLRLTNQCLLCGEEKKNKDVLCCALPKCAKVVHTTCLGIVDVKAKALDCITWKCPSHT</sequence>
<evidence type="ECO:0000256" key="5">
    <source>
        <dbReference type="ARBA" id="ARBA00023015"/>
    </source>
</evidence>
<dbReference type="GO" id="GO:0008270">
    <property type="term" value="F:zinc ion binding"/>
    <property type="evidence" value="ECO:0007669"/>
    <property type="project" value="UniProtKB-KW"/>
</dbReference>
<keyword evidence="12" id="KW-1185">Reference proteome</keyword>
<comment type="caution">
    <text evidence="10">The sequence shown here is derived from an EMBL/GenBank/DDBJ whole genome shotgun (WGS) entry which is preliminary data.</text>
</comment>
<reference evidence="10" key="1">
    <citation type="submission" date="2021-02" db="EMBL/GenBank/DDBJ databases">
        <authorList>
            <person name="Nowell W R."/>
        </authorList>
    </citation>
    <scope>NUCLEOTIDE SEQUENCE</scope>
</reference>
<feature type="domain" description="MADS-box" evidence="9">
    <location>
        <begin position="65"/>
        <end position="110"/>
    </location>
</feature>
<dbReference type="GO" id="GO:0005634">
    <property type="term" value="C:nucleus"/>
    <property type="evidence" value="ECO:0007669"/>
    <property type="project" value="UniProtKB-SubCell"/>
</dbReference>
<dbReference type="PROSITE" id="PS50066">
    <property type="entry name" value="MADS_BOX_2"/>
    <property type="match status" value="1"/>
</dbReference>
<dbReference type="Gene3D" id="3.30.40.10">
    <property type="entry name" value="Zinc/RING finger domain, C3HC4 (zinc finger)"/>
    <property type="match status" value="1"/>
</dbReference>
<proteinExistence type="predicted"/>
<keyword evidence="4" id="KW-0862">Zinc</keyword>
<accession>A0A815HDQ3</accession>
<comment type="subcellular location">
    <subcellularLocation>
        <location evidence="1">Nucleus</location>
    </subcellularLocation>
</comment>
<dbReference type="EMBL" id="CAJNOQ010015017">
    <property type="protein sequence ID" value="CAF1353241.1"/>
    <property type="molecule type" value="Genomic_DNA"/>
</dbReference>
<dbReference type="Proteomes" id="UP000663829">
    <property type="component" value="Unassembled WGS sequence"/>
</dbReference>
<evidence type="ECO:0000256" key="1">
    <source>
        <dbReference type="ARBA" id="ARBA00004123"/>
    </source>
</evidence>
<protein>
    <recommendedName>
        <fullName evidence="9">MADS-box domain-containing protein</fullName>
    </recommendedName>
</protein>
<evidence type="ECO:0000256" key="6">
    <source>
        <dbReference type="ARBA" id="ARBA00023125"/>
    </source>
</evidence>
<evidence type="ECO:0000313" key="11">
    <source>
        <dbReference type="EMBL" id="CAF4225123.1"/>
    </source>
</evidence>
<keyword evidence="5" id="KW-0805">Transcription regulation</keyword>
<dbReference type="EMBL" id="CAJOBC010065638">
    <property type="protein sequence ID" value="CAF4225123.1"/>
    <property type="molecule type" value="Genomic_DNA"/>
</dbReference>
<dbReference type="GO" id="GO:0003677">
    <property type="term" value="F:DNA binding"/>
    <property type="evidence" value="ECO:0007669"/>
    <property type="project" value="UniProtKB-KW"/>
</dbReference>
<dbReference type="InterPro" id="IPR036879">
    <property type="entry name" value="TF_MADSbox_sf"/>
</dbReference>
<dbReference type="Proteomes" id="UP000681722">
    <property type="component" value="Unassembled WGS sequence"/>
</dbReference>
<dbReference type="SUPFAM" id="SSF55455">
    <property type="entry name" value="SRF-like"/>
    <property type="match status" value="1"/>
</dbReference>
<dbReference type="InterPro" id="IPR002100">
    <property type="entry name" value="TF_MADSbox"/>
</dbReference>
<evidence type="ECO:0000313" key="10">
    <source>
        <dbReference type="EMBL" id="CAF1353241.1"/>
    </source>
</evidence>
<evidence type="ECO:0000259" key="9">
    <source>
        <dbReference type="PROSITE" id="PS50066"/>
    </source>
</evidence>
<dbReference type="InterPro" id="IPR011011">
    <property type="entry name" value="Znf_FYVE_PHD"/>
</dbReference>
<evidence type="ECO:0000313" key="12">
    <source>
        <dbReference type="Proteomes" id="UP000663829"/>
    </source>
</evidence>
<keyword evidence="2" id="KW-0479">Metal-binding</keyword>
<evidence type="ECO:0000256" key="3">
    <source>
        <dbReference type="ARBA" id="ARBA00022771"/>
    </source>
</evidence>
<keyword evidence="7" id="KW-0804">Transcription</keyword>
<dbReference type="InterPro" id="IPR001965">
    <property type="entry name" value="Znf_PHD"/>
</dbReference>
<evidence type="ECO:0000256" key="7">
    <source>
        <dbReference type="ARBA" id="ARBA00023163"/>
    </source>
</evidence>
<keyword evidence="6" id="KW-0238">DNA-binding</keyword>
<evidence type="ECO:0000256" key="2">
    <source>
        <dbReference type="ARBA" id="ARBA00022723"/>
    </source>
</evidence>
<dbReference type="GO" id="GO:0046983">
    <property type="term" value="F:protein dimerization activity"/>
    <property type="evidence" value="ECO:0007669"/>
    <property type="project" value="InterPro"/>
</dbReference>
<dbReference type="SUPFAM" id="SSF57903">
    <property type="entry name" value="FYVE/PHD zinc finger"/>
    <property type="match status" value="1"/>
</dbReference>
<gene>
    <name evidence="10" type="ORF">GPM918_LOCUS31017</name>
    <name evidence="11" type="ORF">SRO942_LOCUS31651</name>
</gene>